<dbReference type="EMBL" id="FNKL01000004">
    <property type="protein sequence ID" value="SDQ99747.1"/>
    <property type="molecule type" value="Genomic_DNA"/>
</dbReference>
<organism evidence="1 2">
    <name type="scientific">Chryseobacterium soldanellicola</name>
    <dbReference type="NCBI Taxonomy" id="311333"/>
    <lineage>
        <taxon>Bacteria</taxon>
        <taxon>Pseudomonadati</taxon>
        <taxon>Bacteroidota</taxon>
        <taxon>Flavobacteriia</taxon>
        <taxon>Flavobacteriales</taxon>
        <taxon>Weeksellaceae</taxon>
        <taxon>Chryseobacterium group</taxon>
        <taxon>Chryseobacterium</taxon>
    </lineage>
</organism>
<protein>
    <recommendedName>
        <fullName evidence="3">Initiator Replication protein</fullName>
    </recommendedName>
</protein>
<evidence type="ECO:0000313" key="2">
    <source>
        <dbReference type="Proteomes" id="UP000199627"/>
    </source>
</evidence>
<proteinExistence type="predicted"/>
<accession>A0A1H1FFT9</accession>
<gene>
    <name evidence="1" type="ORF">SAMN05421664_3041</name>
</gene>
<sequence>MAFQEKDLRLIRKEFEDKTEKNPARIRLGNHFVDDFIFEDHEAADIPINALRVIFNIISIISSEQFRPEDRPKQLSLFDKEFETENNIFASMKIRNNKISPSGSTKQVVDAYEFLAKFKMSWYKSVNSNGKEIKTFGGLISTPSYDHRGYTSFLISSYWLKKLMVIPEYNYVLYNLVYNIRNNKHIIFAIWLSKLPANGTAVKLSTLNKKFGLNYKTANDFCFKFLKPARLSLHQYNNLSFSYRYKGDSIFIFPYHTKISTDIDLSVKNTGQPEITRRLRYFRKRYGLQENEMVQFNYQYRNIAQTRELIEKAFREFIRSNRSMGIKSTSFQGKAFLIEIQEIIIRLYRNTRTGNLLPNGYPVII</sequence>
<dbReference type="RefSeq" id="WP_089756553.1">
    <property type="nucleotide sequence ID" value="NZ_FNKL01000004.1"/>
</dbReference>
<evidence type="ECO:0000313" key="1">
    <source>
        <dbReference type="EMBL" id="SDQ99747.1"/>
    </source>
</evidence>
<keyword evidence="2" id="KW-1185">Reference proteome</keyword>
<reference evidence="2" key="1">
    <citation type="submission" date="2016-10" db="EMBL/GenBank/DDBJ databases">
        <authorList>
            <person name="Varghese N."/>
            <person name="Submissions S."/>
        </authorList>
    </citation>
    <scope>NUCLEOTIDE SEQUENCE [LARGE SCALE GENOMIC DNA]</scope>
    <source>
        <strain evidence="2">DSM 17072</strain>
    </source>
</reference>
<dbReference type="OrthoDB" id="1269202at2"/>
<dbReference type="Proteomes" id="UP000199627">
    <property type="component" value="Unassembled WGS sequence"/>
</dbReference>
<name>A0A1H1FFT9_9FLAO</name>
<dbReference type="AlphaFoldDB" id="A0A1H1FFT9"/>
<dbReference type="STRING" id="311333.SAMN05421664_3041"/>
<evidence type="ECO:0008006" key="3">
    <source>
        <dbReference type="Google" id="ProtNLM"/>
    </source>
</evidence>